<proteinExistence type="predicted"/>
<name>A0A2N1IP13_9PSED</name>
<gene>
    <name evidence="2" type="ORF">CXB65_20335</name>
</gene>
<dbReference type="Pfam" id="PF01844">
    <property type="entry name" value="HNH"/>
    <property type="match status" value="1"/>
</dbReference>
<accession>A0A2N1IP13</accession>
<organism evidence="2 3">
    <name type="scientific">Pseudomonas monteilii</name>
    <dbReference type="NCBI Taxonomy" id="76759"/>
    <lineage>
        <taxon>Bacteria</taxon>
        <taxon>Pseudomonadati</taxon>
        <taxon>Pseudomonadota</taxon>
        <taxon>Gammaproteobacteria</taxon>
        <taxon>Pseudomonadales</taxon>
        <taxon>Pseudomonadaceae</taxon>
        <taxon>Pseudomonas</taxon>
    </lineage>
</organism>
<feature type="domain" description="HNH" evidence="1">
    <location>
        <begin position="37"/>
        <end position="81"/>
    </location>
</feature>
<protein>
    <recommendedName>
        <fullName evidence="1">HNH domain-containing protein</fullName>
    </recommendedName>
</protein>
<comment type="caution">
    <text evidence="2">The sequence shown here is derived from an EMBL/GenBank/DDBJ whole genome shotgun (WGS) entry which is preliminary data.</text>
</comment>
<reference evidence="2 3" key="1">
    <citation type="submission" date="2017-12" db="EMBL/GenBank/DDBJ databases">
        <title>Isolation and characterization of an aerobic denitrifying Pseudomonas monteilii CY06 from aquaculture ponds.</title>
        <authorList>
            <person name="Ma Q."/>
            <person name="Cai Y."/>
            <person name="He Z."/>
        </authorList>
    </citation>
    <scope>NUCLEOTIDE SEQUENCE [LARGE SCALE GENOMIC DNA]</scope>
    <source>
        <strain evidence="2 3">CY06</strain>
    </source>
</reference>
<dbReference type="GO" id="GO:0008270">
    <property type="term" value="F:zinc ion binding"/>
    <property type="evidence" value="ECO:0007669"/>
    <property type="project" value="InterPro"/>
</dbReference>
<evidence type="ECO:0000313" key="2">
    <source>
        <dbReference type="EMBL" id="PKI19991.1"/>
    </source>
</evidence>
<dbReference type="AlphaFoldDB" id="A0A2N1IP13"/>
<evidence type="ECO:0000313" key="3">
    <source>
        <dbReference type="Proteomes" id="UP000233399"/>
    </source>
</evidence>
<dbReference type="Proteomes" id="UP000233399">
    <property type="component" value="Unassembled WGS sequence"/>
</dbReference>
<dbReference type="RefSeq" id="WP_101196528.1">
    <property type="nucleotide sequence ID" value="NZ_PJCG01000043.1"/>
</dbReference>
<evidence type="ECO:0000259" key="1">
    <source>
        <dbReference type="Pfam" id="PF01844"/>
    </source>
</evidence>
<dbReference type="GO" id="GO:0004519">
    <property type="term" value="F:endonuclease activity"/>
    <property type="evidence" value="ECO:0007669"/>
    <property type="project" value="InterPro"/>
</dbReference>
<dbReference type="InterPro" id="IPR002711">
    <property type="entry name" value="HNH"/>
</dbReference>
<dbReference type="Gene3D" id="1.10.30.50">
    <property type="match status" value="1"/>
</dbReference>
<dbReference type="EMBL" id="PJCG01000043">
    <property type="protein sequence ID" value="PKI19991.1"/>
    <property type="molecule type" value="Genomic_DNA"/>
</dbReference>
<sequence length="219" mass="25105">MFNAVRTFPAPASLAARQKYDSADVYDALSEIFFDKCYICETKEPHDINVEHFDAHMKDLDKKFDWDNLYLACSRCNNIKRAEFNDILDCCDAEVDVFRAIKHVPPVTPYAKAVRLVAMATDEKTTNSCQLLEKVFNSDHTANKRVSGAFLRRKVFDQYNFLLDEIAAYYDPAATDGDKERALERMGVLIRKSAPYSAFIRWCILDDDELSAKLEALMD</sequence>
<dbReference type="GO" id="GO:0003676">
    <property type="term" value="F:nucleic acid binding"/>
    <property type="evidence" value="ECO:0007669"/>
    <property type="project" value="InterPro"/>
</dbReference>